<sequence length="198" mass="22192">MFALPPHHVPGRRCYATNCDVTAPIASDEPYRLLTVCDFPGGFSLSFRFVVSRSGRKSTAMNKIVLALFALCALFGFSSAAAATKESTKESTYTNKYDNIDLGKILTNDRLFLNYFKCLMDEHTCSPDGAELKKVLPDALSNKCAKCTERQRSGSEKVIRHLIDNKPEMWAKLEAKYDPKGTYRKTYKNEAEKLGIKV</sequence>
<keyword evidence="1" id="KW-1133">Transmembrane helix</keyword>
<proteinExistence type="predicted"/>
<dbReference type="InterPro" id="IPR036682">
    <property type="entry name" value="OS_D_A10/PebIII_sf"/>
</dbReference>
<keyword evidence="1" id="KW-0812">Transmembrane</keyword>
<dbReference type="PANTHER" id="PTHR11257">
    <property type="entry name" value="CHEMOSENSORY PROTEIN-RELATED"/>
    <property type="match status" value="1"/>
</dbReference>
<accession>A0A9P0AIZ0</accession>
<keyword evidence="3" id="KW-1185">Reference proteome</keyword>
<dbReference type="InterPro" id="IPR005055">
    <property type="entry name" value="A10/PebIII"/>
</dbReference>
<dbReference type="Proteomes" id="UP001152759">
    <property type="component" value="Chromosome 6"/>
</dbReference>
<organism evidence="2 3">
    <name type="scientific">Bemisia tabaci</name>
    <name type="common">Sweetpotato whitefly</name>
    <name type="synonym">Aleurodes tabaci</name>
    <dbReference type="NCBI Taxonomy" id="7038"/>
    <lineage>
        <taxon>Eukaryota</taxon>
        <taxon>Metazoa</taxon>
        <taxon>Ecdysozoa</taxon>
        <taxon>Arthropoda</taxon>
        <taxon>Hexapoda</taxon>
        <taxon>Insecta</taxon>
        <taxon>Pterygota</taxon>
        <taxon>Neoptera</taxon>
        <taxon>Paraneoptera</taxon>
        <taxon>Hemiptera</taxon>
        <taxon>Sternorrhyncha</taxon>
        <taxon>Aleyrodoidea</taxon>
        <taxon>Aleyrodidae</taxon>
        <taxon>Aleyrodinae</taxon>
        <taxon>Bemisia</taxon>
    </lineage>
</organism>
<reference evidence="2" key="1">
    <citation type="submission" date="2021-12" db="EMBL/GenBank/DDBJ databases">
        <authorList>
            <person name="King R."/>
        </authorList>
    </citation>
    <scope>NUCLEOTIDE SEQUENCE</scope>
</reference>
<evidence type="ECO:0000256" key="1">
    <source>
        <dbReference type="SAM" id="Phobius"/>
    </source>
</evidence>
<keyword evidence="1" id="KW-0472">Membrane</keyword>
<dbReference type="PANTHER" id="PTHR11257:SF12">
    <property type="entry name" value="EJACULATORY BULB-SPECIFIC PROTEIN 3-RELATED"/>
    <property type="match status" value="1"/>
</dbReference>
<gene>
    <name evidence="2" type="ORF">BEMITA_LOCUS10318</name>
</gene>
<dbReference type="Gene3D" id="1.10.2080.10">
    <property type="entry name" value="Insect odorant-binding protein A10/Ejaculatory bulb-specific protein 3"/>
    <property type="match status" value="1"/>
</dbReference>
<feature type="transmembrane region" description="Helical" evidence="1">
    <location>
        <begin position="64"/>
        <end position="83"/>
    </location>
</feature>
<evidence type="ECO:0000313" key="3">
    <source>
        <dbReference type="Proteomes" id="UP001152759"/>
    </source>
</evidence>
<dbReference type="SUPFAM" id="SSF100910">
    <property type="entry name" value="Chemosensory protein Csp2"/>
    <property type="match status" value="1"/>
</dbReference>
<protein>
    <submittedName>
        <fullName evidence="2">Uncharacterized protein</fullName>
    </submittedName>
</protein>
<dbReference type="AlphaFoldDB" id="A0A9P0AIZ0"/>
<name>A0A9P0AIZ0_BEMTA</name>
<evidence type="ECO:0000313" key="2">
    <source>
        <dbReference type="EMBL" id="CAH0391725.1"/>
    </source>
</evidence>
<dbReference type="EMBL" id="OU963867">
    <property type="protein sequence ID" value="CAH0391725.1"/>
    <property type="molecule type" value="Genomic_DNA"/>
</dbReference>
<dbReference type="Pfam" id="PF03392">
    <property type="entry name" value="OS-D"/>
    <property type="match status" value="1"/>
</dbReference>